<reference evidence="7 8" key="1">
    <citation type="journal article" date="2003" name="Genome Res.">
        <title>Comparative genome analysis of Vibrio vulnificus, a marine pathogen.</title>
        <authorList>
            <person name="Chen C.Y."/>
            <person name="Wu K.M."/>
            <person name="Chang Y.C."/>
            <person name="Chang C.H."/>
            <person name="Tsai H.C."/>
            <person name="Liao T.L."/>
            <person name="Liu Y.M."/>
            <person name="Chen H.J."/>
            <person name="Shen A.B."/>
            <person name="Li J.C."/>
            <person name="Su T.L."/>
            <person name="Shao C.P."/>
            <person name="Lee C.T."/>
            <person name="Hor L.I."/>
            <person name="Tsai S.F."/>
        </authorList>
    </citation>
    <scope>NUCLEOTIDE SEQUENCE [LARGE SCALE GENOMIC DNA]</scope>
    <source>
        <strain evidence="7 8">YJ016</strain>
    </source>
</reference>
<evidence type="ECO:0000256" key="4">
    <source>
        <dbReference type="ARBA" id="ARBA00022833"/>
    </source>
</evidence>
<dbReference type="InterPro" id="IPR001405">
    <property type="entry name" value="UPF0758"/>
</dbReference>
<accession>Q7MJB1</accession>
<dbReference type="STRING" id="672.VV93_v1c19590"/>
<dbReference type="PROSITE" id="PS50249">
    <property type="entry name" value="MPN"/>
    <property type="match status" value="1"/>
</dbReference>
<evidence type="ECO:0000256" key="5">
    <source>
        <dbReference type="ARBA" id="ARBA00023049"/>
    </source>
</evidence>
<keyword evidence="2" id="KW-0479">Metal-binding</keyword>
<dbReference type="GO" id="GO:0006508">
    <property type="term" value="P:proteolysis"/>
    <property type="evidence" value="ECO:0007669"/>
    <property type="project" value="UniProtKB-KW"/>
</dbReference>
<protein>
    <submittedName>
        <fullName evidence="7">DNA repair protein</fullName>
    </submittedName>
</protein>
<feature type="domain" description="MPN" evidence="6">
    <location>
        <begin position="63"/>
        <end position="184"/>
    </location>
</feature>
<keyword evidence="5" id="KW-0482">Metalloprotease</keyword>
<dbReference type="InterPro" id="IPR025657">
    <property type="entry name" value="RadC_JAB"/>
</dbReference>
<evidence type="ECO:0000259" key="6">
    <source>
        <dbReference type="PROSITE" id="PS50249"/>
    </source>
</evidence>
<evidence type="ECO:0000256" key="2">
    <source>
        <dbReference type="ARBA" id="ARBA00022723"/>
    </source>
</evidence>
<dbReference type="GO" id="GO:0008237">
    <property type="term" value="F:metallopeptidase activity"/>
    <property type="evidence" value="ECO:0007669"/>
    <property type="project" value="UniProtKB-KW"/>
</dbReference>
<dbReference type="KEGG" id="vvy:VV2251"/>
<dbReference type="Pfam" id="PF04002">
    <property type="entry name" value="RadC"/>
    <property type="match status" value="1"/>
</dbReference>
<dbReference type="PANTHER" id="PTHR30471">
    <property type="entry name" value="DNA REPAIR PROTEIN RADC"/>
    <property type="match status" value="1"/>
</dbReference>
<dbReference type="AlphaFoldDB" id="Q7MJB1"/>
<dbReference type="SUPFAM" id="SSF102712">
    <property type="entry name" value="JAB1/MPN domain"/>
    <property type="match status" value="1"/>
</dbReference>
<dbReference type="GO" id="GO:0046872">
    <property type="term" value="F:metal ion binding"/>
    <property type="evidence" value="ECO:0007669"/>
    <property type="project" value="UniProtKB-KW"/>
</dbReference>
<dbReference type="PANTHER" id="PTHR30471:SF6">
    <property type="entry name" value="UPF0758 PROTEIN VC_0510"/>
    <property type="match status" value="1"/>
</dbReference>
<dbReference type="EMBL" id="BA000037">
    <property type="protein sequence ID" value="BAC95015.1"/>
    <property type="molecule type" value="Genomic_DNA"/>
</dbReference>
<dbReference type="PROSITE" id="PS01302">
    <property type="entry name" value="UPF0758"/>
    <property type="match status" value="1"/>
</dbReference>
<keyword evidence="1" id="KW-0645">Protease</keyword>
<gene>
    <name evidence="7" type="ordered locus">VV2251</name>
</gene>
<keyword evidence="4" id="KW-0862">Zinc</keyword>
<evidence type="ECO:0000313" key="7">
    <source>
        <dbReference type="EMBL" id="BAC95015.1"/>
    </source>
</evidence>
<dbReference type="CDD" id="cd08071">
    <property type="entry name" value="MPN_DUF2466"/>
    <property type="match status" value="1"/>
</dbReference>
<evidence type="ECO:0000313" key="8">
    <source>
        <dbReference type="Proteomes" id="UP000002675"/>
    </source>
</evidence>
<evidence type="ECO:0000256" key="1">
    <source>
        <dbReference type="ARBA" id="ARBA00022670"/>
    </source>
</evidence>
<dbReference type="Proteomes" id="UP000002675">
    <property type="component" value="Chromosome I"/>
</dbReference>
<dbReference type="NCBIfam" id="TIGR00608">
    <property type="entry name" value="radc"/>
    <property type="match status" value="1"/>
</dbReference>
<organism evidence="7 8">
    <name type="scientific">Vibrio vulnificus (strain YJ016)</name>
    <dbReference type="NCBI Taxonomy" id="196600"/>
    <lineage>
        <taxon>Bacteria</taxon>
        <taxon>Pseudomonadati</taxon>
        <taxon>Pseudomonadota</taxon>
        <taxon>Gammaproteobacteria</taxon>
        <taxon>Vibrionales</taxon>
        <taxon>Vibrionaceae</taxon>
        <taxon>Vibrio</taxon>
    </lineage>
</organism>
<dbReference type="InterPro" id="IPR020891">
    <property type="entry name" value="UPF0758_CS"/>
</dbReference>
<dbReference type="Gene3D" id="3.40.140.10">
    <property type="entry name" value="Cytidine Deaminase, domain 2"/>
    <property type="match status" value="1"/>
</dbReference>
<dbReference type="HOGENOM" id="CLU_073529_3_1_6"/>
<evidence type="ECO:0000256" key="3">
    <source>
        <dbReference type="ARBA" id="ARBA00022801"/>
    </source>
</evidence>
<dbReference type="InterPro" id="IPR037518">
    <property type="entry name" value="MPN"/>
</dbReference>
<keyword evidence="3" id="KW-0378">Hydrolase</keyword>
<name>Q7MJB1_VIBVY</name>
<sequence length="184" mass="21038">MLPVIKISSGICHSSEPFPVLLRSLAMTHFPRRRYLFSQRAYEHRVLEEAAEILEQRYVRGEAFTRTQNTADYLRCKLAGYEHEVFAVLLLDNQHRLIEFKELFRGTVDAANVYPREVVKEALHVNAAAVIFAHNHPSGDPEPSQADKRITERLKDALSLVDIRVLDHVVVGESCVSFAERGWI</sequence>
<proteinExistence type="predicted"/>